<reference evidence="1" key="1">
    <citation type="journal article" date="2014" name="Genome Announc.">
        <title>Draft Genome Sequences of Three Alkaliphilic Bacillus Strains, Bacillus wakoensis JCM 9140T, Bacillus akibai JCM 9157T, and Bacillus hemicellulosilyticus JCM 9152T.</title>
        <authorList>
            <person name="Yuki M."/>
            <person name="Oshima K."/>
            <person name="Suda W."/>
            <person name="Oshida Y."/>
            <person name="Kitamura K."/>
            <person name="Iida T."/>
            <person name="Hattori M."/>
            <person name="Ohkuma M."/>
        </authorList>
    </citation>
    <scope>NUCLEOTIDE SEQUENCE [LARGE SCALE GENOMIC DNA]</scope>
    <source>
        <strain evidence="1">JCM 9140</strain>
    </source>
</reference>
<dbReference type="AlphaFoldDB" id="W4Q5P8"/>
<name>W4Q5P8_9BACI</name>
<evidence type="ECO:0000313" key="2">
    <source>
        <dbReference type="Proteomes" id="UP000018890"/>
    </source>
</evidence>
<accession>W4Q5P8</accession>
<evidence type="ECO:0000313" key="1">
    <source>
        <dbReference type="EMBL" id="GAE27317.1"/>
    </source>
</evidence>
<protein>
    <submittedName>
        <fullName evidence="1">Uncharacterized protein</fullName>
    </submittedName>
</protein>
<dbReference type="STRING" id="1236970.JCM9140_3451"/>
<proteinExistence type="predicted"/>
<dbReference type="EMBL" id="BAUT01000046">
    <property type="protein sequence ID" value="GAE27317.1"/>
    <property type="molecule type" value="Genomic_DNA"/>
</dbReference>
<keyword evidence="2" id="KW-1185">Reference proteome</keyword>
<comment type="caution">
    <text evidence="1">The sequence shown here is derived from an EMBL/GenBank/DDBJ whole genome shotgun (WGS) entry which is preliminary data.</text>
</comment>
<organism evidence="1 2">
    <name type="scientific">Halalkalibacter wakoensis JCM 9140</name>
    <dbReference type="NCBI Taxonomy" id="1236970"/>
    <lineage>
        <taxon>Bacteria</taxon>
        <taxon>Bacillati</taxon>
        <taxon>Bacillota</taxon>
        <taxon>Bacilli</taxon>
        <taxon>Bacillales</taxon>
        <taxon>Bacillaceae</taxon>
        <taxon>Halalkalibacter</taxon>
    </lineage>
</organism>
<gene>
    <name evidence="1" type="ORF">JCM9140_3451</name>
</gene>
<sequence length="52" mass="6033">MNFLFHFVRSNERSRRKVLSLLSELLKRRPSREAIADGEKGELPFSLCAEVV</sequence>
<dbReference type="Proteomes" id="UP000018890">
    <property type="component" value="Unassembled WGS sequence"/>
</dbReference>